<feature type="domain" description="NAD(P)-binding" evidence="1">
    <location>
        <begin position="7"/>
        <end position="148"/>
    </location>
</feature>
<evidence type="ECO:0000259" key="1">
    <source>
        <dbReference type="Pfam" id="PF13460"/>
    </source>
</evidence>
<dbReference type="EMBL" id="BNAG01000005">
    <property type="protein sequence ID" value="GHE74980.1"/>
    <property type="molecule type" value="Genomic_DNA"/>
</dbReference>
<dbReference type="PANTHER" id="PTHR48079">
    <property type="entry name" value="PROTEIN YEEZ"/>
    <property type="match status" value="1"/>
</dbReference>
<sequence>MKVLLTGANGYIGKRLLYLLLERDLEVVCCVRDAGRFNHALVDHPRLTIIEADFLKPDTLNHIPQDIDAAYYLMHAMSVSGNGFEDREKQMAQNFLAIATQRSFEQVIYLGGIANDNELSPHLRSRLNTEKILSRGAYNFTALRAGIIVGSGSGSFEIIRDLVEKLPLMIAPRWLKTKSQPIAVNNILEILDKTLLNKALYNKTFDIAGPEVMSYKEMLLRFARVRGLRRLIVSVPVLTPRLSSYWLYFVTSTSYGLARHLVESMKTEVIAKPNTLTKQLDIELITYEEAVRRAFSRIKQNQLISSWKDAMSSETINKRFEDLVEVPSFGCFKDHRQRPVTHETAVLNNLWSIGGERGWYYGNWLWKLRGLIDKMVGGVGLRRGRTHPTAINSGDSLDFWRVIVADKTNKRLLLFAEMKLPGDAWLEFKIDKHNVLHQTATFRPKGIWGRLYWLAVWPFHGFVFNGMISGIAQTKSVEPKI</sequence>
<dbReference type="PANTHER" id="PTHR48079:SF6">
    <property type="entry name" value="NAD(P)-BINDING DOMAIN-CONTAINING PROTEIN-RELATED"/>
    <property type="match status" value="1"/>
</dbReference>
<name>A0ABQ3I9S6_9BACT</name>
<reference evidence="3" key="1">
    <citation type="journal article" date="2019" name="Int. J. Syst. Evol. Microbiol.">
        <title>The Global Catalogue of Microorganisms (GCM) 10K type strain sequencing project: providing services to taxonomists for standard genome sequencing and annotation.</title>
        <authorList>
            <consortium name="The Broad Institute Genomics Platform"/>
            <consortium name="The Broad Institute Genome Sequencing Center for Infectious Disease"/>
            <person name="Wu L."/>
            <person name="Ma J."/>
        </authorList>
    </citation>
    <scope>NUCLEOTIDE SEQUENCE [LARGE SCALE GENOMIC DNA]</scope>
    <source>
        <strain evidence="3">CGMCC 1.15111</strain>
    </source>
</reference>
<dbReference type="RefSeq" id="WP_189631578.1">
    <property type="nucleotide sequence ID" value="NZ_BNAG01000005.1"/>
</dbReference>
<comment type="caution">
    <text evidence="2">The sequence shown here is derived from an EMBL/GenBank/DDBJ whole genome shotgun (WGS) entry which is preliminary data.</text>
</comment>
<dbReference type="SUPFAM" id="SSF51735">
    <property type="entry name" value="NAD(P)-binding Rossmann-fold domains"/>
    <property type="match status" value="1"/>
</dbReference>
<dbReference type="InterPro" id="IPR051783">
    <property type="entry name" value="NAD(P)-dependent_oxidoreduct"/>
</dbReference>
<dbReference type="InterPro" id="IPR016040">
    <property type="entry name" value="NAD(P)-bd_dom"/>
</dbReference>
<dbReference type="InterPro" id="IPR036291">
    <property type="entry name" value="NAD(P)-bd_dom_sf"/>
</dbReference>
<proteinExistence type="predicted"/>
<dbReference type="InterPro" id="IPR021295">
    <property type="entry name" value="DUF2867"/>
</dbReference>
<dbReference type="Pfam" id="PF11066">
    <property type="entry name" value="DUF2867"/>
    <property type="match status" value="1"/>
</dbReference>
<dbReference type="Pfam" id="PF13460">
    <property type="entry name" value="NAD_binding_10"/>
    <property type="match status" value="1"/>
</dbReference>
<dbReference type="Proteomes" id="UP000658258">
    <property type="component" value="Unassembled WGS sequence"/>
</dbReference>
<organism evidence="2 3">
    <name type="scientific">Roseivirga thermotolerans</name>
    <dbReference type="NCBI Taxonomy" id="1758176"/>
    <lineage>
        <taxon>Bacteria</taxon>
        <taxon>Pseudomonadati</taxon>
        <taxon>Bacteroidota</taxon>
        <taxon>Cytophagia</taxon>
        <taxon>Cytophagales</taxon>
        <taxon>Roseivirgaceae</taxon>
        <taxon>Roseivirga</taxon>
    </lineage>
</organism>
<gene>
    <name evidence="2" type="ORF">GCM10011340_34750</name>
</gene>
<evidence type="ECO:0000313" key="3">
    <source>
        <dbReference type="Proteomes" id="UP000658258"/>
    </source>
</evidence>
<protein>
    <submittedName>
        <fullName evidence="2">Epimerase</fullName>
    </submittedName>
</protein>
<dbReference type="Gene3D" id="3.40.50.720">
    <property type="entry name" value="NAD(P)-binding Rossmann-like Domain"/>
    <property type="match status" value="1"/>
</dbReference>
<keyword evidence="3" id="KW-1185">Reference proteome</keyword>
<evidence type="ECO:0000313" key="2">
    <source>
        <dbReference type="EMBL" id="GHE74980.1"/>
    </source>
</evidence>
<accession>A0ABQ3I9S6</accession>